<name>A0ABY8TSP2_TETOB</name>
<reference evidence="1 2" key="1">
    <citation type="submission" date="2023-05" db="EMBL/GenBank/DDBJ databases">
        <title>A 100% complete, gapless, phased diploid assembly of the Scenedesmus obliquus UTEX 3031 genome.</title>
        <authorList>
            <person name="Biondi T.C."/>
            <person name="Hanschen E.R."/>
            <person name="Kwon T."/>
            <person name="Eng W."/>
            <person name="Kruse C.P.S."/>
            <person name="Koehler S.I."/>
            <person name="Kunde Y."/>
            <person name="Gleasner C.D."/>
            <person name="You Mak K.T."/>
            <person name="Polle J."/>
            <person name="Hovde B.T."/>
            <person name="Starkenburg S.R."/>
        </authorList>
    </citation>
    <scope>NUCLEOTIDE SEQUENCE [LARGE SCALE GENOMIC DNA]</scope>
    <source>
        <strain evidence="1 2">DOE0152z</strain>
    </source>
</reference>
<evidence type="ECO:0000313" key="2">
    <source>
        <dbReference type="Proteomes" id="UP001244341"/>
    </source>
</evidence>
<proteinExistence type="predicted"/>
<dbReference type="EMBL" id="CP126210">
    <property type="protein sequence ID" value="WIA12105.1"/>
    <property type="molecule type" value="Genomic_DNA"/>
</dbReference>
<gene>
    <name evidence="1" type="ORF">OEZ85_012179</name>
</gene>
<evidence type="ECO:0000313" key="1">
    <source>
        <dbReference type="EMBL" id="WIA12105.1"/>
    </source>
</evidence>
<sequence>MKYFPKGTVRSKGATLEKAAGFLLKRHNDQLKMTVRTEGDIKLLHVSVTPYLGGNVYEGARALDMYWRMTSKGRISEILKTDETKKWLRELEEH</sequence>
<accession>A0ABY8TSP2</accession>
<dbReference type="Proteomes" id="UP001244341">
    <property type="component" value="Chromosome 3b"/>
</dbReference>
<keyword evidence="2" id="KW-1185">Reference proteome</keyword>
<protein>
    <submittedName>
        <fullName evidence="1">Uncharacterized protein</fullName>
    </submittedName>
</protein>
<organism evidence="1 2">
    <name type="scientific">Tetradesmus obliquus</name>
    <name type="common">Green alga</name>
    <name type="synonym">Acutodesmus obliquus</name>
    <dbReference type="NCBI Taxonomy" id="3088"/>
    <lineage>
        <taxon>Eukaryota</taxon>
        <taxon>Viridiplantae</taxon>
        <taxon>Chlorophyta</taxon>
        <taxon>core chlorophytes</taxon>
        <taxon>Chlorophyceae</taxon>
        <taxon>CS clade</taxon>
        <taxon>Sphaeropleales</taxon>
        <taxon>Scenedesmaceae</taxon>
        <taxon>Tetradesmus</taxon>
    </lineage>
</organism>